<feature type="domain" description="Glycosyl transferase family 1" evidence="1">
    <location>
        <begin position="194"/>
        <end position="362"/>
    </location>
</feature>
<dbReference type="GO" id="GO:0016757">
    <property type="term" value="F:glycosyltransferase activity"/>
    <property type="evidence" value="ECO:0007669"/>
    <property type="project" value="InterPro"/>
</dbReference>
<comment type="caution">
    <text evidence="2">The sequence shown here is derived from an EMBL/GenBank/DDBJ whole genome shotgun (WGS) entry which is preliminary data.</text>
</comment>
<dbReference type="AlphaFoldDB" id="A0A062V536"/>
<dbReference type="Gene3D" id="3.40.50.2000">
    <property type="entry name" value="Glycogen Phosphorylase B"/>
    <property type="match status" value="2"/>
</dbReference>
<dbReference type="Proteomes" id="UP000027153">
    <property type="component" value="Unassembled WGS sequence"/>
</dbReference>
<dbReference type="EMBL" id="JMIY01000004">
    <property type="protein sequence ID" value="KCZ71728.1"/>
    <property type="molecule type" value="Genomic_DNA"/>
</dbReference>
<dbReference type="SUPFAM" id="SSF53756">
    <property type="entry name" value="UDP-Glycosyltransferase/glycogen phosphorylase"/>
    <property type="match status" value="1"/>
</dbReference>
<gene>
    <name evidence="2" type="ORF">ANME2D_01782</name>
</gene>
<name>A0A062V536_9EURY</name>
<organism evidence="2 3">
    <name type="scientific">Candidatus Methanoperedens nitratireducens</name>
    <dbReference type="NCBI Taxonomy" id="1392998"/>
    <lineage>
        <taxon>Archaea</taxon>
        <taxon>Methanobacteriati</taxon>
        <taxon>Methanobacteriota</taxon>
        <taxon>Stenosarchaea group</taxon>
        <taxon>Methanomicrobia</taxon>
        <taxon>Methanosarcinales</taxon>
        <taxon>ANME-2 cluster</taxon>
        <taxon>Candidatus Methanoperedentaceae</taxon>
        <taxon>Candidatus Methanoperedens</taxon>
    </lineage>
</organism>
<keyword evidence="2" id="KW-0808">Transferase</keyword>
<dbReference type="Pfam" id="PF00534">
    <property type="entry name" value="Glycos_transf_1"/>
    <property type="match status" value="1"/>
</dbReference>
<evidence type="ECO:0000259" key="1">
    <source>
        <dbReference type="Pfam" id="PF00534"/>
    </source>
</evidence>
<dbReference type="PANTHER" id="PTHR12526:SF622">
    <property type="entry name" value="GLYCOSYLTRANSFERASE (GROUP I)"/>
    <property type="match status" value="1"/>
</dbReference>
<protein>
    <submittedName>
        <fullName evidence="2">Glycosyltransferase</fullName>
    </submittedName>
</protein>
<evidence type="ECO:0000313" key="2">
    <source>
        <dbReference type="EMBL" id="KCZ71728.1"/>
    </source>
</evidence>
<evidence type="ECO:0000313" key="3">
    <source>
        <dbReference type="Proteomes" id="UP000027153"/>
    </source>
</evidence>
<dbReference type="RefSeq" id="WP_157834031.1">
    <property type="nucleotide sequence ID" value="NZ_JMIY01000004.1"/>
</dbReference>
<dbReference type="OrthoDB" id="132546at2157"/>
<proteinExistence type="predicted"/>
<dbReference type="PANTHER" id="PTHR12526">
    <property type="entry name" value="GLYCOSYLTRANSFERASE"/>
    <property type="match status" value="1"/>
</dbReference>
<keyword evidence="3" id="KW-1185">Reference proteome</keyword>
<dbReference type="InterPro" id="IPR001296">
    <property type="entry name" value="Glyco_trans_1"/>
</dbReference>
<dbReference type="CDD" id="cd03801">
    <property type="entry name" value="GT4_PimA-like"/>
    <property type="match status" value="1"/>
</dbReference>
<sequence length="390" mass="44727">MAWKHSTATEIHLKGILYNFPSEHELFVICPSAFDFHDSFNLKIIPLGLETTSPKFLYNLIKFILKSFLIGLKTGRKESIDLIYVRHGINSFSAYLLSKILKIPYVIEVNGILHQYGEIEYAFRPNKIILIMFSYVIRIVEKIVLTNASYVFVSTSGKGIIKMLKYRFNIAQDKIVPLHNGVDINIFKPIDTAIARKKLNLNLETKYVIFTGSLEQWQGLSYLVEAVPIVLKKHPNTVFLIVGDGQFKDYILYMINKLKIQKNIRLIGRVPHKEIVWYINSADICIAPYDTSKKDLDFSPLKIFEYMACGKPVISTDIWGIKQYLNGCGLIKPPDNAGELSDAIIYLLDHKEICEKLSCTGYNKATKEYSWGRVTEEIALYCSKLKQKFK</sequence>
<accession>A0A062V536</accession>
<reference evidence="2 3" key="1">
    <citation type="journal article" date="2013" name="Nature">
        <title>Anaerobic oxidation of methane coupled to nitrate reduction in a novel archaeal lineage.</title>
        <authorList>
            <person name="Haroon M.F."/>
            <person name="Hu S."/>
            <person name="Shi Y."/>
            <person name="Imelfort M."/>
            <person name="Keller J."/>
            <person name="Hugenholtz P."/>
            <person name="Yuan Z."/>
            <person name="Tyson G.W."/>
        </authorList>
    </citation>
    <scope>NUCLEOTIDE SEQUENCE [LARGE SCALE GENOMIC DNA]</scope>
    <source>
        <strain evidence="2 3">ANME-2d</strain>
    </source>
</reference>